<dbReference type="GO" id="GO:0008168">
    <property type="term" value="F:methyltransferase activity"/>
    <property type="evidence" value="ECO:0007669"/>
    <property type="project" value="UniProtKB-KW"/>
</dbReference>
<evidence type="ECO:0000313" key="15">
    <source>
        <dbReference type="Proteomes" id="UP000195787"/>
    </source>
</evidence>
<dbReference type="GO" id="GO:0032259">
    <property type="term" value="P:methylation"/>
    <property type="evidence" value="ECO:0007669"/>
    <property type="project" value="UniProtKB-KW"/>
</dbReference>
<dbReference type="Pfam" id="PF03737">
    <property type="entry name" value="RraA-like"/>
    <property type="match status" value="1"/>
</dbReference>
<dbReference type="EC" id="4.1.1.112" evidence="6"/>
<evidence type="ECO:0000256" key="11">
    <source>
        <dbReference type="ARBA" id="ARBA00032305"/>
    </source>
</evidence>
<evidence type="ECO:0000256" key="1">
    <source>
        <dbReference type="ARBA" id="ARBA00001342"/>
    </source>
</evidence>
<sequence length="225" mass="23421">MFTFNRMPEQIPAAAADALASVQTSTLGHLRDHGFVRGLTPNIRPVAFVGTAVTVRLPHLDSTALHVAADYVRPGDVLVVEQSGDDRSSFGGMVAFTAKTRGAVGVVLSGATNDYEEVRDLGLPVYSKAVSALTTRILGIEGAVNVSVTVGGAVIEPGDAVFADGDGIAVIKPHEIEGIVEILRKKEQAEPALKEQVAAGAKLSEWSGASKHFDASQLPQAVAAV</sequence>
<accession>A0A1R4EVR1</accession>
<dbReference type="InterPro" id="IPR036704">
    <property type="entry name" value="RraA/RraA-like_sf"/>
</dbReference>
<comment type="subunit">
    <text evidence="4">Homotrimer.</text>
</comment>
<evidence type="ECO:0000256" key="2">
    <source>
        <dbReference type="ARBA" id="ARBA00001968"/>
    </source>
</evidence>
<feature type="binding site" evidence="13">
    <location>
        <position position="114"/>
    </location>
    <ligand>
        <name>Mg(2+)</name>
        <dbReference type="ChEBI" id="CHEBI:18420"/>
    </ligand>
</feature>
<evidence type="ECO:0000256" key="4">
    <source>
        <dbReference type="ARBA" id="ARBA00011233"/>
    </source>
</evidence>
<dbReference type="Proteomes" id="UP000195787">
    <property type="component" value="Unassembled WGS sequence"/>
</dbReference>
<keyword evidence="13" id="KW-0479">Metal-binding</keyword>
<organism evidence="14 15">
    <name type="scientific">Agrococcus casei LMG 22410</name>
    <dbReference type="NCBI Taxonomy" id="1255656"/>
    <lineage>
        <taxon>Bacteria</taxon>
        <taxon>Bacillati</taxon>
        <taxon>Actinomycetota</taxon>
        <taxon>Actinomycetes</taxon>
        <taxon>Micrococcales</taxon>
        <taxon>Microbacteriaceae</taxon>
        <taxon>Agrococcus</taxon>
    </lineage>
</organism>
<protein>
    <recommendedName>
        <fullName evidence="7">Putative 4-hydroxy-4-methyl-2-oxoglutarate aldolase</fullName>
        <ecNumber evidence="6">4.1.1.112</ecNumber>
        <ecNumber evidence="5">4.1.3.17</ecNumber>
    </recommendedName>
    <alternativeName>
        <fullName evidence="11">Oxaloacetate decarboxylase</fullName>
    </alternativeName>
    <alternativeName>
        <fullName evidence="9">Regulator of ribonuclease activity homolog</fullName>
    </alternativeName>
    <alternativeName>
        <fullName evidence="10">RraA-like protein</fullName>
    </alternativeName>
</protein>
<dbReference type="PANTHER" id="PTHR33254:SF4">
    <property type="entry name" value="4-HYDROXY-4-METHYL-2-OXOGLUTARATE ALDOLASE 3-RELATED"/>
    <property type="match status" value="1"/>
</dbReference>
<evidence type="ECO:0000256" key="5">
    <source>
        <dbReference type="ARBA" id="ARBA00012213"/>
    </source>
</evidence>
<dbReference type="GO" id="GO:0046872">
    <property type="term" value="F:metal ion binding"/>
    <property type="evidence" value="ECO:0007669"/>
    <property type="project" value="UniProtKB-KW"/>
</dbReference>
<comment type="cofactor">
    <cofactor evidence="13">
        <name>Mg(2+)</name>
        <dbReference type="ChEBI" id="CHEBI:18420"/>
    </cofactor>
</comment>
<evidence type="ECO:0000313" key="14">
    <source>
        <dbReference type="EMBL" id="SJM47732.1"/>
    </source>
</evidence>
<feature type="binding site" evidence="13">
    <location>
        <begin position="91"/>
        <end position="94"/>
    </location>
    <ligand>
        <name>substrate</name>
    </ligand>
</feature>
<gene>
    <name evidence="14" type="ORF">CZ674_01190</name>
</gene>
<evidence type="ECO:0000256" key="10">
    <source>
        <dbReference type="ARBA" id="ARBA00030169"/>
    </source>
</evidence>
<reference evidence="14 15" key="1">
    <citation type="submission" date="2017-02" db="EMBL/GenBank/DDBJ databases">
        <authorList>
            <person name="Peterson S.W."/>
        </authorList>
    </citation>
    <scope>NUCLEOTIDE SEQUENCE [LARGE SCALE GENOMIC DNA]</scope>
    <source>
        <strain evidence="14 15">LMG 22410</strain>
    </source>
</reference>
<comment type="catalytic activity">
    <reaction evidence="1">
        <text>4-hydroxy-4-methyl-2-oxoglutarate = 2 pyruvate</text>
        <dbReference type="Rhea" id="RHEA:22748"/>
        <dbReference type="ChEBI" id="CHEBI:15361"/>
        <dbReference type="ChEBI" id="CHEBI:58276"/>
        <dbReference type="EC" id="4.1.3.17"/>
    </reaction>
</comment>
<dbReference type="EC" id="4.1.3.17" evidence="5"/>
<dbReference type="CDD" id="cd16841">
    <property type="entry name" value="RraA_family"/>
    <property type="match status" value="1"/>
</dbReference>
<dbReference type="GO" id="GO:0047443">
    <property type="term" value="F:4-hydroxy-4-methyl-2-oxoglutarate aldolase activity"/>
    <property type="evidence" value="ECO:0007669"/>
    <property type="project" value="UniProtKB-EC"/>
</dbReference>
<comment type="function">
    <text evidence="8">Catalyzes the aldol cleavage of 4-hydroxy-4-methyl-2-oxoglutarate (HMG) into 2 molecules of pyruvate. Also contains a secondary oxaloacetate (OAA) decarboxylase activity due to the common pyruvate enolate transition state formed following C-C bond cleavage in the retro-aldol and decarboxylation reactions.</text>
</comment>
<comment type="similarity">
    <text evidence="3">Belongs to the class II aldolase/RraA-like family.</text>
</comment>
<keyword evidence="14" id="KW-0489">Methyltransferase</keyword>
<evidence type="ECO:0000256" key="12">
    <source>
        <dbReference type="ARBA" id="ARBA00047973"/>
    </source>
</evidence>
<evidence type="ECO:0000256" key="13">
    <source>
        <dbReference type="PIRSR" id="PIRSR605493-1"/>
    </source>
</evidence>
<evidence type="ECO:0000256" key="6">
    <source>
        <dbReference type="ARBA" id="ARBA00012947"/>
    </source>
</evidence>
<keyword evidence="15" id="KW-1185">Reference proteome</keyword>
<dbReference type="GeneID" id="303171818"/>
<dbReference type="AlphaFoldDB" id="A0A1R4EVR1"/>
<evidence type="ECO:0000256" key="9">
    <source>
        <dbReference type="ARBA" id="ARBA00029596"/>
    </source>
</evidence>
<dbReference type="RefSeq" id="WP_086990429.1">
    <property type="nucleotide sequence ID" value="NZ_FUHU01000004.1"/>
</dbReference>
<dbReference type="EMBL" id="FUHU01000004">
    <property type="protein sequence ID" value="SJM47732.1"/>
    <property type="molecule type" value="Genomic_DNA"/>
</dbReference>
<dbReference type="PANTHER" id="PTHR33254">
    <property type="entry name" value="4-HYDROXY-4-METHYL-2-OXOGLUTARATE ALDOLASE 3-RELATED"/>
    <property type="match status" value="1"/>
</dbReference>
<dbReference type="Gene3D" id="3.50.30.40">
    <property type="entry name" value="Ribonuclease E inhibitor RraA/RraA-like"/>
    <property type="match status" value="1"/>
</dbReference>
<evidence type="ECO:0000256" key="3">
    <source>
        <dbReference type="ARBA" id="ARBA00008621"/>
    </source>
</evidence>
<keyword evidence="13" id="KW-0460">Magnesium</keyword>
<name>A0A1R4EVR1_9MICO</name>
<comment type="catalytic activity">
    <reaction evidence="12">
        <text>oxaloacetate + H(+) = pyruvate + CO2</text>
        <dbReference type="Rhea" id="RHEA:15641"/>
        <dbReference type="ChEBI" id="CHEBI:15361"/>
        <dbReference type="ChEBI" id="CHEBI:15378"/>
        <dbReference type="ChEBI" id="CHEBI:16452"/>
        <dbReference type="ChEBI" id="CHEBI:16526"/>
        <dbReference type="EC" id="4.1.1.112"/>
    </reaction>
</comment>
<proteinExistence type="inferred from homology"/>
<dbReference type="InterPro" id="IPR005493">
    <property type="entry name" value="RraA/RraA-like"/>
</dbReference>
<dbReference type="SUPFAM" id="SSF89562">
    <property type="entry name" value="RraA-like"/>
    <property type="match status" value="1"/>
</dbReference>
<evidence type="ECO:0000256" key="7">
    <source>
        <dbReference type="ARBA" id="ARBA00016549"/>
    </source>
</evidence>
<comment type="cofactor">
    <cofactor evidence="2">
        <name>a divalent metal cation</name>
        <dbReference type="ChEBI" id="CHEBI:60240"/>
    </cofactor>
</comment>
<dbReference type="OrthoDB" id="943692at2"/>
<evidence type="ECO:0000256" key="8">
    <source>
        <dbReference type="ARBA" id="ARBA00025046"/>
    </source>
</evidence>
<dbReference type="GO" id="GO:0008948">
    <property type="term" value="F:oxaloacetate decarboxylase activity"/>
    <property type="evidence" value="ECO:0007669"/>
    <property type="project" value="UniProtKB-EC"/>
</dbReference>
<keyword evidence="14" id="KW-0808">Transferase</keyword>